<dbReference type="PANTHER" id="PTHR10015:SF338">
    <property type="entry name" value="HEAT STRESS TRANSCRIPTION FACTOR A-2"/>
    <property type="match status" value="1"/>
</dbReference>
<evidence type="ECO:0000256" key="6">
    <source>
        <dbReference type="ARBA" id="ARBA00023125"/>
    </source>
</evidence>
<dbReference type="PANTHER" id="PTHR10015">
    <property type="entry name" value="HEAT SHOCK TRANSCRIPTION FACTOR"/>
    <property type="match status" value="1"/>
</dbReference>
<dbReference type="Proteomes" id="UP000594638">
    <property type="component" value="Unassembled WGS sequence"/>
</dbReference>
<evidence type="ECO:0000313" key="15">
    <source>
        <dbReference type="EMBL" id="CAA2933810.1"/>
    </source>
</evidence>
<evidence type="ECO:0000256" key="7">
    <source>
        <dbReference type="ARBA" id="ARBA00023159"/>
    </source>
</evidence>
<feature type="domain" description="HSF-type DNA-binding" evidence="14">
    <location>
        <begin position="73"/>
        <end position="97"/>
    </location>
</feature>
<organism evidence="15 16">
    <name type="scientific">Olea europaea subsp. europaea</name>
    <dbReference type="NCBI Taxonomy" id="158383"/>
    <lineage>
        <taxon>Eukaryota</taxon>
        <taxon>Viridiplantae</taxon>
        <taxon>Streptophyta</taxon>
        <taxon>Embryophyta</taxon>
        <taxon>Tracheophyta</taxon>
        <taxon>Spermatophyta</taxon>
        <taxon>Magnoliopsida</taxon>
        <taxon>eudicotyledons</taxon>
        <taxon>Gunneridae</taxon>
        <taxon>Pentapetalae</taxon>
        <taxon>asterids</taxon>
        <taxon>lamiids</taxon>
        <taxon>Lamiales</taxon>
        <taxon>Oleaceae</taxon>
        <taxon>Oleeae</taxon>
        <taxon>Olea</taxon>
    </lineage>
</organism>
<dbReference type="EMBL" id="CACTIH010000007">
    <property type="protein sequence ID" value="CAA2933810.1"/>
    <property type="molecule type" value="Genomic_DNA"/>
</dbReference>
<dbReference type="SMART" id="SM00415">
    <property type="entry name" value="HSF"/>
    <property type="match status" value="1"/>
</dbReference>
<dbReference type="GO" id="GO:0003700">
    <property type="term" value="F:DNA-binding transcription factor activity"/>
    <property type="evidence" value="ECO:0007669"/>
    <property type="project" value="InterPro"/>
</dbReference>
<proteinExistence type="inferred from homology"/>
<dbReference type="FunFam" id="1.10.10.10:FF:000057">
    <property type="entry name" value="Heat shock transcription factor 1"/>
    <property type="match status" value="1"/>
</dbReference>
<accession>A0A8S0P6W3</accession>
<keyword evidence="7" id="KW-0010">Activator</keyword>
<comment type="caution">
    <text evidence="15">The sequence shown here is derived from an EMBL/GenBank/DDBJ whole genome shotgun (WGS) entry which is preliminary data.</text>
</comment>
<evidence type="ECO:0000256" key="13">
    <source>
        <dbReference type="SAM" id="Coils"/>
    </source>
</evidence>
<evidence type="ECO:0000256" key="5">
    <source>
        <dbReference type="ARBA" id="ARBA00023016"/>
    </source>
</evidence>
<keyword evidence="8" id="KW-0804">Transcription</keyword>
<evidence type="ECO:0000313" key="16">
    <source>
        <dbReference type="Proteomes" id="UP000594638"/>
    </source>
</evidence>
<dbReference type="PROSITE" id="PS00434">
    <property type="entry name" value="HSF_DOMAIN"/>
    <property type="match status" value="1"/>
</dbReference>
<evidence type="ECO:0000256" key="3">
    <source>
        <dbReference type="ARBA" id="ARBA00022553"/>
    </source>
</evidence>
<evidence type="ECO:0000256" key="9">
    <source>
        <dbReference type="ARBA" id="ARBA00023242"/>
    </source>
</evidence>
<dbReference type="InterPro" id="IPR000232">
    <property type="entry name" value="HSF_DNA-bd"/>
</dbReference>
<evidence type="ECO:0000256" key="8">
    <source>
        <dbReference type="ARBA" id="ARBA00023163"/>
    </source>
</evidence>
<dbReference type="PRINTS" id="PR00056">
    <property type="entry name" value="HSFDOMAIN"/>
</dbReference>
<comment type="function">
    <text evidence="10">DNA-binding protein that specifically binds heat shock promoter elements (HSE) and activates transcription.</text>
</comment>
<dbReference type="InterPro" id="IPR036388">
    <property type="entry name" value="WH-like_DNA-bd_sf"/>
</dbReference>
<dbReference type="GO" id="GO:0006357">
    <property type="term" value="P:regulation of transcription by RNA polymerase II"/>
    <property type="evidence" value="ECO:0007669"/>
    <property type="project" value="TreeGrafter"/>
</dbReference>
<evidence type="ECO:0000256" key="10">
    <source>
        <dbReference type="ARBA" id="ARBA00055747"/>
    </source>
</evidence>
<evidence type="ECO:0000256" key="2">
    <source>
        <dbReference type="ARBA" id="ARBA00006403"/>
    </source>
</evidence>
<dbReference type="GO" id="GO:0034605">
    <property type="term" value="P:cellular response to heat"/>
    <property type="evidence" value="ECO:0007669"/>
    <property type="project" value="TreeGrafter"/>
</dbReference>
<dbReference type="Gramene" id="OE9A090693T1">
    <property type="protein sequence ID" value="OE9A090693C1"/>
    <property type="gene ID" value="OE9A090693"/>
</dbReference>
<keyword evidence="16" id="KW-1185">Reference proteome</keyword>
<dbReference type="OrthoDB" id="60033at2759"/>
<evidence type="ECO:0000256" key="4">
    <source>
        <dbReference type="ARBA" id="ARBA00023015"/>
    </source>
</evidence>
<keyword evidence="3" id="KW-0597">Phosphoprotein</keyword>
<sequence length="328" mass="37828">MEGVKVKLEQESCSSAGGAPLPMEGLYDVGPTPFLTKIFEMVEDPLTDSVISWNRARNSFIVWDFHKFSTILLPRYFKHSNFSSFIRQLNTYGFKKVDPDRWEFANEGFLAGQKHLLKTIKRRRNVVQNLRRRGGDPCVELGHFGVEEQLDRLRTDRNVLMTEIIKLNQQQQNLRDRIMVMEEKMHDTKRKQQHVMRFLARAFGNPSFIQQYVDKYMQKNEKRCIEKGRKRRLAMSPSLNYTGQDCGKLTSIELEMFSTVVDCESSSGSSLNPVTEDALEVLLSEDLLSGNNAEEVLVGDWPEVDDEVDDIVAKAQHWGEDIPDLVYL</sequence>
<feature type="coiled-coil region" evidence="13">
    <location>
        <begin position="150"/>
        <end position="191"/>
    </location>
</feature>
<name>A0A8S0P6W3_OLEEU</name>
<reference evidence="15 16" key="1">
    <citation type="submission" date="2019-12" db="EMBL/GenBank/DDBJ databases">
        <authorList>
            <person name="Alioto T."/>
            <person name="Alioto T."/>
            <person name="Gomez Garrido J."/>
        </authorList>
    </citation>
    <scope>NUCLEOTIDE SEQUENCE [LARGE SCALE GENOMIC DNA]</scope>
</reference>
<dbReference type="GO" id="GO:0005634">
    <property type="term" value="C:nucleus"/>
    <property type="evidence" value="ECO:0007669"/>
    <property type="project" value="UniProtKB-SubCell"/>
</dbReference>
<evidence type="ECO:0000256" key="12">
    <source>
        <dbReference type="RuleBase" id="RU004020"/>
    </source>
</evidence>
<dbReference type="InterPro" id="IPR036390">
    <property type="entry name" value="WH_DNA-bd_sf"/>
</dbReference>
<protein>
    <recommendedName>
        <fullName evidence="11">Heat stress transcription factor</fullName>
    </recommendedName>
</protein>
<keyword evidence="9" id="KW-0539">Nucleus</keyword>
<keyword evidence="6" id="KW-0238">DNA-binding</keyword>
<dbReference type="Pfam" id="PF00447">
    <property type="entry name" value="HSF_DNA-bind"/>
    <property type="match status" value="1"/>
</dbReference>
<dbReference type="GO" id="GO:0000978">
    <property type="term" value="F:RNA polymerase II cis-regulatory region sequence-specific DNA binding"/>
    <property type="evidence" value="ECO:0007669"/>
    <property type="project" value="TreeGrafter"/>
</dbReference>
<comment type="similarity">
    <text evidence="2 12">Belongs to the HSF family.</text>
</comment>
<comment type="subcellular location">
    <subcellularLocation>
        <location evidence="1">Nucleus</location>
    </subcellularLocation>
</comment>
<gene>
    <name evidence="15" type="ORF">OLEA9_A090693</name>
</gene>
<evidence type="ECO:0000259" key="14">
    <source>
        <dbReference type="PROSITE" id="PS00434"/>
    </source>
</evidence>
<evidence type="ECO:0000256" key="1">
    <source>
        <dbReference type="ARBA" id="ARBA00004123"/>
    </source>
</evidence>
<evidence type="ECO:0000256" key="11">
    <source>
        <dbReference type="ARBA" id="ARBA00081483"/>
    </source>
</evidence>
<dbReference type="AlphaFoldDB" id="A0A8S0P6W3"/>
<keyword evidence="5 15" id="KW-0346">Stress response</keyword>
<dbReference type="SUPFAM" id="SSF46785">
    <property type="entry name" value="Winged helix' DNA-binding domain"/>
    <property type="match status" value="1"/>
</dbReference>
<keyword evidence="13" id="KW-0175">Coiled coil</keyword>
<dbReference type="Gene3D" id="1.10.10.10">
    <property type="entry name" value="Winged helix-like DNA-binding domain superfamily/Winged helix DNA-binding domain"/>
    <property type="match status" value="1"/>
</dbReference>
<keyword evidence="4" id="KW-0805">Transcription regulation</keyword>